<dbReference type="GO" id="GO:0016491">
    <property type="term" value="F:oxidoreductase activity"/>
    <property type="evidence" value="ECO:0007669"/>
    <property type="project" value="UniProtKB-KW"/>
</dbReference>
<dbReference type="Pfam" id="PF00881">
    <property type="entry name" value="Nitroreductase"/>
    <property type="match status" value="1"/>
</dbReference>
<sequence>MNIADISRQRYTTKHYDKTRKIPAEQLAQLFEVIRNSPSSVNAQPWHFFVVDNDAARARIMPAIMEINHPRVADSSHTLIFCAKTPLDEQHLQTVLAQEEKDGRFGEGEIKEMMDKGRHFFVNKNSTTSQAQLEWESKQLYIVLGQLLFAAAAIGIDSTAIEGFDDEKMDDILELKQQGLKSILVVSLGYRAANDSNASRPKSRLPIEQIFTQI</sequence>
<dbReference type="Proteomes" id="UP000231293">
    <property type="component" value="Unassembled WGS sequence"/>
</dbReference>
<name>A0A2N9WRI9_9NEIS</name>
<comment type="caution">
    <text evidence="8">The sequence shown here is derived from an EMBL/GenBank/DDBJ whole genome shotgun (WGS) entry which is preliminary data.</text>
</comment>
<proteinExistence type="inferred from homology"/>
<keyword evidence="4" id="KW-0288">FMN</keyword>
<keyword evidence="5" id="KW-0521">NADP</keyword>
<dbReference type="InterPro" id="IPR000415">
    <property type="entry name" value="Nitroreductase-like"/>
</dbReference>
<keyword evidence="6" id="KW-0560">Oxidoreductase</keyword>
<dbReference type="SUPFAM" id="SSF55469">
    <property type="entry name" value="FMN-dependent nitroreductase-like"/>
    <property type="match status" value="1"/>
</dbReference>
<organism evidence="8 9">
    <name type="scientific">Snodgrassella alvi</name>
    <dbReference type="NCBI Taxonomy" id="1196083"/>
    <lineage>
        <taxon>Bacteria</taxon>
        <taxon>Pseudomonadati</taxon>
        <taxon>Pseudomonadota</taxon>
        <taxon>Betaproteobacteria</taxon>
        <taxon>Neisseriales</taxon>
        <taxon>Neisseriaceae</taxon>
        <taxon>Snodgrassella</taxon>
    </lineage>
</organism>
<dbReference type="NCBIfam" id="NF008275">
    <property type="entry name" value="PRK11053.1"/>
    <property type="match status" value="1"/>
</dbReference>
<evidence type="ECO:0000256" key="3">
    <source>
        <dbReference type="ARBA" id="ARBA00022630"/>
    </source>
</evidence>
<feature type="domain" description="Nitroreductase" evidence="7">
    <location>
        <begin position="8"/>
        <end position="190"/>
    </location>
</feature>
<evidence type="ECO:0000313" key="9">
    <source>
        <dbReference type="Proteomes" id="UP000231293"/>
    </source>
</evidence>
<dbReference type="RefSeq" id="WP_100114166.1">
    <property type="nucleotide sequence ID" value="NZ_MDVB01000113.1"/>
</dbReference>
<evidence type="ECO:0000256" key="2">
    <source>
        <dbReference type="ARBA" id="ARBA00007118"/>
    </source>
</evidence>
<dbReference type="AlphaFoldDB" id="A0A2N9WRI9"/>
<accession>A0A2N9WRI9</accession>
<evidence type="ECO:0000313" key="8">
    <source>
        <dbReference type="EMBL" id="PIT12735.1"/>
    </source>
</evidence>
<keyword evidence="3" id="KW-0285">Flavoprotein</keyword>
<evidence type="ECO:0000256" key="5">
    <source>
        <dbReference type="ARBA" id="ARBA00022857"/>
    </source>
</evidence>
<dbReference type="PANTHER" id="PTHR43673">
    <property type="entry name" value="NAD(P)H NITROREDUCTASE YDGI-RELATED"/>
    <property type="match status" value="1"/>
</dbReference>
<evidence type="ECO:0000259" key="7">
    <source>
        <dbReference type="Pfam" id="PF00881"/>
    </source>
</evidence>
<protein>
    <submittedName>
        <fullName evidence="8">NAD(P)H nitroreductase</fullName>
    </submittedName>
</protein>
<dbReference type="EMBL" id="MDVB01000113">
    <property type="protein sequence ID" value="PIT12735.1"/>
    <property type="molecule type" value="Genomic_DNA"/>
</dbReference>
<dbReference type="Gene3D" id="3.40.109.10">
    <property type="entry name" value="NADH Oxidase"/>
    <property type="match status" value="1"/>
</dbReference>
<evidence type="ECO:0000256" key="6">
    <source>
        <dbReference type="ARBA" id="ARBA00023002"/>
    </source>
</evidence>
<comment type="similarity">
    <text evidence="2">Belongs to the nitroreductase family.</text>
</comment>
<reference evidence="8 9" key="1">
    <citation type="journal article" date="2017" name="MBio">
        <title>Type VI secretion-mediated competition in the bee gut microbiome.</title>
        <authorList>
            <person name="Steele M.I."/>
            <person name="Kwong W.K."/>
            <person name="Powell J.E."/>
            <person name="Whiteley M."/>
            <person name="Moran N.A."/>
        </authorList>
    </citation>
    <scope>NUCLEOTIDE SEQUENCE [LARGE SCALE GENOMIC DNA]</scope>
    <source>
        <strain evidence="8 9">App2-2</strain>
    </source>
</reference>
<dbReference type="InterPro" id="IPR029479">
    <property type="entry name" value="Nitroreductase"/>
</dbReference>
<evidence type="ECO:0000256" key="1">
    <source>
        <dbReference type="ARBA" id="ARBA00001917"/>
    </source>
</evidence>
<dbReference type="CDD" id="cd02149">
    <property type="entry name" value="NfsB-like"/>
    <property type="match status" value="1"/>
</dbReference>
<gene>
    <name evidence="8" type="ORF">BGI32_11180</name>
</gene>
<dbReference type="InterPro" id="IPR033878">
    <property type="entry name" value="NfsB-like"/>
</dbReference>
<dbReference type="PANTHER" id="PTHR43673:SF2">
    <property type="entry name" value="NITROREDUCTASE"/>
    <property type="match status" value="1"/>
</dbReference>
<comment type="cofactor">
    <cofactor evidence="1">
        <name>FMN</name>
        <dbReference type="ChEBI" id="CHEBI:58210"/>
    </cofactor>
</comment>
<evidence type="ECO:0000256" key="4">
    <source>
        <dbReference type="ARBA" id="ARBA00022643"/>
    </source>
</evidence>